<evidence type="ECO:0000313" key="2">
    <source>
        <dbReference type="Proteomes" id="UP000805704"/>
    </source>
</evidence>
<evidence type="ECO:0000313" key="1">
    <source>
        <dbReference type="EMBL" id="KAG8011834.1"/>
    </source>
</evidence>
<gene>
    <name evidence="1" type="primary">OSMR.2</name>
    <name evidence="1" type="ORF">GBF38_004191</name>
</gene>
<accession>A0ACB7FBC2</accession>
<reference evidence="1" key="1">
    <citation type="submission" date="2020-04" db="EMBL/GenBank/DDBJ databases">
        <title>A chromosome-scale assembly and high-density genetic map of the yellow drum (Nibea albiflora) genome.</title>
        <authorList>
            <person name="Xu D."/>
            <person name="Zhang W."/>
            <person name="Chen R."/>
            <person name="Tan P."/>
            <person name="Wang L."/>
            <person name="Song H."/>
            <person name="Tian L."/>
            <person name="Zhu Q."/>
            <person name="Wang B."/>
        </authorList>
    </citation>
    <scope>NUCLEOTIDE SEQUENCE</scope>
    <source>
        <strain evidence="1">ZJHYS-2018</strain>
    </source>
</reference>
<protein>
    <submittedName>
        <fullName evidence="1">Oncostatin-M-specific receptor subunit beta</fullName>
    </submittedName>
</protein>
<organism evidence="1 2">
    <name type="scientific">Nibea albiflora</name>
    <name type="common">Yellow drum</name>
    <name type="synonym">Corvina albiflora</name>
    <dbReference type="NCBI Taxonomy" id="240163"/>
    <lineage>
        <taxon>Eukaryota</taxon>
        <taxon>Metazoa</taxon>
        <taxon>Chordata</taxon>
        <taxon>Craniata</taxon>
        <taxon>Vertebrata</taxon>
        <taxon>Euteleostomi</taxon>
        <taxon>Actinopterygii</taxon>
        <taxon>Neopterygii</taxon>
        <taxon>Teleostei</taxon>
        <taxon>Neoteleostei</taxon>
        <taxon>Acanthomorphata</taxon>
        <taxon>Eupercaria</taxon>
        <taxon>Sciaenidae</taxon>
        <taxon>Nibea</taxon>
    </lineage>
</organism>
<dbReference type="Proteomes" id="UP000805704">
    <property type="component" value="Chromosome 13"/>
</dbReference>
<dbReference type="EMBL" id="CM024801">
    <property type="protein sequence ID" value="KAG8011834.1"/>
    <property type="molecule type" value="Genomic_DNA"/>
</dbReference>
<comment type="caution">
    <text evidence="1">The sequence shown here is derived from an EMBL/GenBank/DDBJ whole genome shotgun (WGS) entry which is preliminary data.</text>
</comment>
<keyword evidence="2" id="KW-1185">Reference proteome</keyword>
<sequence>MMRSFRASIINLLAFCLIFSEVYNGFCLDTVWQPPKPSINLQAISDKQLLLVSWLVNRSSLVGDIYEIQIGRTENRTIIYNRNISFIPVDSNVYSWTWTSDLPLECVDHSVRMRQIYNHSVPGPWSNWKTKNGTRANGRTKIFPEKRMMREGANAMFCCVPPKGVSITSVTFNNNKYPLISVGDTVKAIAVHNLTIPKDYIKRLTPSCEDATGKRSYAWNYISCKERYPHDLNKQTHTLHIENSLHAPISCDRPVCTFPAVSQLEEYNISLVVKDQLGEETACYSFNISDRVFPVVELDRLSPGVTGVTVFWIVKGNLTQLNLLCQVATDPGISAELRCNSVSGLCETKLEHLLPNTYYSVRVRCSVNGKLWGEWTQPRSFATDVLVTLDIWRRINQPSDLNSRQVTLLWTPYAPGSATTVNIQGYLVQWWREDQNWTLRKDIRQTQANIFIGPGQYNVTIQAVLHTGLSIPAHITIPQRDDGENLPVEKRLSSNTTATGFNLSWDKQETATCGYTVEWCVLGNVVPCTLRWIKVPEGNNTLFLHARDFKEGCRYTFNIYGCTGNGYRLLETQTGYSQELKSVLSPSLVEPVQCTSSSVTLEWHYNEDDPAHPAFITGYLVIVQEEESDMLPNQTTNLFNVLVEDPWRKSVTIEGLQPNQEYSFFVSALTKEGPGQTASITMRTRTNYSAHLVKILTPILLLLCCSVPLWHQRKSVKSGLAGFFSYPTGMNIKTLELDDFLYETSVWLQSQEVKECSTCDIECLNSRPSNETTLSDPNPWTHRLVPSPLLWSCHWPVCRFKKTTVYSQLGMNQPFTKLHTSPTRLIFKPWRTCARQKKSRSVRSMSLLRYYMHVICEFEKWSSQSFGYCV</sequence>
<name>A0ACB7FBC2_NIBAL</name>
<proteinExistence type="predicted"/>
<keyword evidence="1" id="KW-0675">Receptor</keyword>